<sequence length="68" mass="7833">MALIIQIGNDFYTHTSLYKRLSEIIAQNQQILISLLSPVHFLVEKWLFRCTSYDTSLYAQHLPASSGF</sequence>
<keyword evidence="2" id="KW-1185">Reference proteome</keyword>
<dbReference type="EMBL" id="MDYQ01000053">
    <property type="protein sequence ID" value="PRP84951.1"/>
    <property type="molecule type" value="Genomic_DNA"/>
</dbReference>
<dbReference type="InParanoid" id="A0A2P6NLV5"/>
<dbReference type="AlphaFoldDB" id="A0A2P6NLV5"/>
<proteinExistence type="predicted"/>
<evidence type="ECO:0000313" key="2">
    <source>
        <dbReference type="Proteomes" id="UP000241769"/>
    </source>
</evidence>
<comment type="caution">
    <text evidence="1">The sequence shown here is derived from an EMBL/GenBank/DDBJ whole genome shotgun (WGS) entry which is preliminary data.</text>
</comment>
<accession>A0A2P6NLV5</accession>
<gene>
    <name evidence="1" type="ORF">PROFUN_07336</name>
</gene>
<organism evidence="1 2">
    <name type="scientific">Planoprotostelium fungivorum</name>
    <dbReference type="NCBI Taxonomy" id="1890364"/>
    <lineage>
        <taxon>Eukaryota</taxon>
        <taxon>Amoebozoa</taxon>
        <taxon>Evosea</taxon>
        <taxon>Variosea</taxon>
        <taxon>Cavosteliida</taxon>
        <taxon>Cavosteliaceae</taxon>
        <taxon>Planoprotostelium</taxon>
    </lineage>
</organism>
<dbReference type="Proteomes" id="UP000241769">
    <property type="component" value="Unassembled WGS sequence"/>
</dbReference>
<name>A0A2P6NLV5_9EUKA</name>
<protein>
    <submittedName>
        <fullName evidence="1">Uncharacterized protein</fullName>
    </submittedName>
</protein>
<evidence type="ECO:0000313" key="1">
    <source>
        <dbReference type="EMBL" id="PRP84951.1"/>
    </source>
</evidence>
<reference evidence="1 2" key="1">
    <citation type="journal article" date="2018" name="Genome Biol. Evol.">
        <title>Multiple Roots of Fruiting Body Formation in Amoebozoa.</title>
        <authorList>
            <person name="Hillmann F."/>
            <person name="Forbes G."/>
            <person name="Novohradska S."/>
            <person name="Ferling I."/>
            <person name="Riege K."/>
            <person name="Groth M."/>
            <person name="Westermann M."/>
            <person name="Marz M."/>
            <person name="Spaller T."/>
            <person name="Winckler T."/>
            <person name="Schaap P."/>
            <person name="Glockner G."/>
        </authorList>
    </citation>
    <scope>NUCLEOTIDE SEQUENCE [LARGE SCALE GENOMIC DNA]</scope>
    <source>
        <strain evidence="1 2">Jena</strain>
    </source>
</reference>